<protein>
    <submittedName>
        <fullName evidence="1">Uncharacterized protein</fullName>
    </submittedName>
</protein>
<organism evidence="1 2">
    <name type="scientific">Eleginops maclovinus</name>
    <name type="common">Patagonian blennie</name>
    <name type="synonym">Eleginus maclovinus</name>
    <dbReference type="NCBI Taxonomy" id="56733"/>
    <lineage>
        <taxon>Eukaryota</taxon>
        <taxon>Metazoa</taxon>
        <taxon>Chordata</taxon>
        <taxon>Craniata</taxon>
        <taxon>Vertebrata</taxon>
        <taxon>Euteleostomi</taxon>
        <taxon>Actinopterygii</taxon>
        <taxon>Neopterygii</taxon>
        <taxon>Teleostei</taxon>
        <taxon>Neoteleostei</taxon>
        <taxon>Acanthomorphata</taxon>
        <taxon>Eupercaria</taxon>
        <taxon>Perciformes</taxon>
        <taxon>Notothenioidei</taxon>
        <taxon>Eleginopidae</taxon>
        <taxon>Eleginops</taxon>
    </lineage>
</organism>
<dbReference type="EMBL" id="JAUZQC010000003">
    <property type="protein sequence ID" value="KAK5874552.1"/>
    <property type="molecule type" value="Genomic_DNA"/>
</dbReference>
<evidence type="ECO:0000313" key="1">
    <source>
        <dbReference type="EMBL" id="KAK5874552.1"/>
    </source>
</evidence>
<evidence type="ECO:0000313" key="2">
    <source>
        <dbReference type="Proteomes" id="UP001346869"/>
    </source>
</evidence>
<dbReference type="Proteomes" id="UP001346869">
    <property type="component" value="Unassembled WGS sequence"/>
</dbReference>
<reference evidence="1 2" key="2">
    <citation type="journal article" date="2023" name="Mol. Biol. Evol.">
        <title>Genomics of Secondarily Temperate Adaptation in the Only Non-Antarctic Icefish.</title>
        <authorList>
            <person name="Rivera-Colon A.G."/>
            <person name="Rayamajhi N."/>
            <person name="Minhas B.F."/>
            <person name="Madrigal G."/>
            <person name="Bilyk K.T."/>
            <person name="Yoon V."/>
            <person name="Hune M."/>
            <person name="Gregory S."/>
            <person name="Cheng C.H.C."/>
            <person name="Catchen J.M."/>
        </authorList>
    </citation>
    <scope>NUCLEOTIDE SEQUENCE [LARGE SCALE GENOMIC DNA]</scope>
    <source>
        <strain evidence="1">JMC-PN-2008</strain>
    </source>
</reference>
<sequence>MESEVTPACTPRCGHPSDTTLLSQPAPLVRIPPLHLPLSLFPRSKQRLVDLINGRCQKRCQSILCLFGFIWTSGVLGWRDEGRRRKSGRKGYLWGEVVTDRGGKGGGRKKMMEVEEGEEEDYGCSSAQLSMPLQEDRRDPSAHHWRFIDFYPACSLSKIRYSASPLDLLTF</sequence>
<dbReference type="AlphaFoldDB" id="A0AAN7YBT6"/>
<accession>A0AAN7YBT6</accession>
<name>A0AAN7YBT6_ELEMC</name>
<keyword evidence="2" id="KW-1185">Reference proteome</keyword>
<proteinExistence type="predicted"/>
<comment type="caution">
    <text evidence="1">The sequence shown here is derived from an EMBL/GenBank/DDBJ whole genome shotgun (WGS) entry which is preliminary data.</text>
</comment>
<reference evidence="1 2" key="1">
    <citation type="journal article" date="2023" name="Genes (Basel)">
        <title>Chromosome-Level Genome Assembly and Circadian Gene Repertoire of the Patagonia Blennie Eleginops maclovinus-The Closest Ancestral Proxy of Antarctic Cryonotothenioids.</title>
        <authorList>
            <person name="Cheng C.C."/>
            <person name="Rivera-Colon A.G."/>
            <person name="Minhas B.F."/>
            <person name="Wilson L."/>
            <person name="Rayamajhi N."/>
            <person name="Vargas-Chacoff L."/>
            <person name="Catchen J.M."/>
        </authorList>
    </citation>
    <scope>NUCLEOTIDE SEQUENCE [LARGE SCALE GENOMIC DNA]</scope>
    <source>
        <strain evidence="1">JMC-PN-2008</strain>
    </source>
</reference>
<gene>
    <name evidence="1" type="ORF">PBY51_019488</name>
</gene>